<protein>
    <recommendedName>
        <fullName evidence="3">Regulatory protein</fullName>
    </recommendedName>
</protein>
<evidence type="ECO:0008006" key="3">
    <source>
        <dbReference type="Google" id="ProtNLM"/>
    </source>
</evidence>
<reference evidence="2" key="1">
    <citation type="journal article" date="2019" name="Int. J. Syst. Evol. Microbiol.">
        <title>The Global Catalogue of Microorganisms (GCM) 10K type strain sequencing project: providing services to taxonomists for standard genome sequencing and annotation.</title>
        <authorList>
            <consortium name="The Broad Institute Genomics Platform"/>
            <consortium name="The Broad Institute Genome Sequencing Center for Infectious Disease"/>
            <person name="Wu L."/>
            <person name="Ma J."/>
        </authorList>
    </citation>
    <scope>NUCLEOTIDE SEQUENCE [LARGE SCALE GENOMIC DNA]</scope>
    <source>
        <strain evidence="2">JCM 6922</strain>
    </source>
</reference>
<evidence type="ECO:0000313" key="1">
    <source>
        <dbReference type="EMBL" id="GAA2439110.1"/>
    </source>
</evidence>
<comment type="caution">
    <text evidence="1">The sequence shown here is derived from an EMBL/GenBank/DDBJ whole genome shotgun (WGS) entry which is preliminary data.</text>
</comment>
<gene>
    <name evidence="1" type="ORF">GCM10010421_31610</name>
</gene>
<organism evidence="1 2">
    <name type="scientific">Streptomyces glaucus</name>
    <dbReference type="NCBI Taxonomy" id="284029"/>
    <lineage>
        <taxon>Bacteria</taxon>
        <taxon>Bacillati</taxon>
        <taxon>Actinomycetota</taxon>
        <taxon>Actinomycetes</taxon>
        <taxon>Kitasatosporales</taxon>
        <taxon>Streptomycetaceae</taxon>
        <taxon>Streptomyces</taxon>
    </lineage>
</organism>
<evidence type="ECO:0000313" key="2">
    <source>
        <dbReference type="Proteomes" id="UP001500460"/>
    </source>
</evidence>
<keyword evidence="2" id="KW-1185">Reference proteome</keyword>
<proteinExistence type="predicted"/>
<dbReference type="Proteomes" id="UP001500460">
    <property type="component" value="Unassembled WGS sequence"/>
</dbReference>
<sequence>MTMTLSDATPHNYITDRLDRATAGPLVTVNSLEFAIGPEVTPAEVVQRATEVVSLSLPSLLEDLPDTGPTCADVLAVLTELVDVTARHQAGIDLVGKVAYDGAHVTVSVGDMARQLPPPEEEPGLYLVHRIAVDIGQYIGDNGGRVTWAAIEARR</sequence>
<dbReference type="EMBL" id="BAAATK010000018">
    <property type="protein sequence ID" value="GAA2439110.1"/>
    <property type="molecule type" value="Genomic_DNA"/>
</dbReference>
<accession>A0ABP5X104</accession>
<name>A0ABP5X104_9ACTN</name>